<dbReference type="CDD" id="cd08640">
    <property type="entry name" value="DNA_pol_A_plastid_like"/>
    <property type="match status" value="1"/>
</dbReference>
<protein>
    <submittedName>
        <fullName evidence="4">DNA polymerase I</fullName>
    </submittedName>
</protein>
<dbReference type="GO" id="GO:0006302">
    <property type="term" value="P:double-strand break repair"/>
    <property type="evidence" value="ECO:0007669"/>
    <property type="project" value="TreeGrafter"/>
</dbReference>
<dbReference type="PANTHER" id="PTHR10133">
    <property type="entry name" value="DNA POLYMERASE I"/>
    <property type="match status" value="1"/>
</dbReference>
<dbReference type="SUPFAM" id="SSF56672">
    <property type="entry name" value="DNA/RNA polymerases"/>
    <property type="match status" value="1"/>
</dbReference>
<dbReference type="InterPro" id="IPR001098">
    <property type="entry name" value="DNA-dir_DNA_pol_A_palm_dom"/>
</dbReference>
<evidence type="ECO:0000313" key="5">
    <source>
        <dbReference type="Proteomes" id="UP000078348"/>
    </source>
</evidence>
<dbReference type="Gene3D" id="1.20.1060.10">
    <property type="entry name" value="Taq DNA Polymerase, Chain T, domain 4"/>
    <property type="match status" value="1"/>
</dbReference>
<dbReference type="GO" id="GO:0003887">
    <property type="term" value="F:DNA-directed DNA polymerase activity"/>
    <property type="evidence" value="ECO:0007669"/>
    <property type="project" value="InterPro"/>
</dbReference>
<accession>A0A196SFS4</accession>
<dbReference type="Gene3D" id="1.10.150.20">
    <property type="entry name" value="5' to 3' exonuclease, C-terminal subdomain"/>
    <property type="match status" value="1"/>
</dbReference>
<gene>
    <name evidence="4" type="ORF">AV274_2419</name>
</gene>
<dbReference type="SMART" id="SM00482">
    <property type="entry name" value="POLAc"/>
    <property type="match status" value="1"/>
</dbReference>
<sequence length="762" mass="87112">MLYLRRVLGDARRCSLPLARAFSSVRNVTVVDRKETALQVLDKLYSLKDEYHAIDTEITDIDMNRSPIGNGKVICASIYCGPKHNFGSGSRIWIDNLDEANGTLQYFKEYLEDPTIKKVFHNYSFDCHEFHNEDIEIDGFACDTMHMARLWESSRIGKGSYSLESLSEELYLRKKPYKEIFGKPHIKRDGTAGKIIDVPPVVVGFTLILYEQDLQRNPATRNEWIEYSAFDAEATWHVRKELEALLRQMYWTDKVVDGKPVECSMWDFYERYYRDFGQLLVDMEKRGIHIDVSGHLPEVQKEAEEALAQNREKFKAWAVQEGGSDLQFMNINSTVQVQQLLFAPMVNKQGRLCLEREKQFAVENTTGFIEPGKKKPLKNRMITIRGLGIPAVNFTDKGMPQCNAATIKELAGAINAEDPSKSRFGRAHWEAASEAKRHQANSIETMLNTFIIPLQTAADAQQRVHCSLNLNTETGRLSARQPNLQNQPALEKDIYFVRKAFIAEPGNTLLVSDYGQLELRVLAHMTKCKNMIEAFRLGGDFHSRTAMSMYDYIKEDVEKGGCLLEWDSAKGEAPAPLLKHKYGSERRRAKVLNFSLAYGKTAHGLSKDFGVSLEEAKDILAKWYKDRPEVEQWQKQTILTAKQTGYTRTLMGRYRPLPDINSRNKWKEGHMCRAAINTPIQGGAADIVMMAMLKIEKDERLKKLGYRMLLQIHDEVILEGPKENVEEAKRCLIEDMNHPFSHPLLVDLIVDCNAADSWYEAK</sequence>
<dbReference type="PRINTS" id="PR00868">
    <property type="entry name" value="DNAPOLI"/>
</dbReference>
<proteinExistence type="predicted"/>
<dbReference type="Gene3D" id="3.30.420.10">
    <property type="entry name" value="Ribonuclease H-like superfamily/Ribonuclease H"/>
    <property type="match status" value="1"/>
</dbReference>
<dbReference type="Proteomes" id="UP000078348">
    <property type="component" value="Unassembled WGS sequence"/>
</dbReference>
<evidence type="ECO:0000256" key="1">
    <source>
        <dbReference type="ARBA" id="ARBA00022705"/>
    </source>
</evidence>
<comment type="caution">
    <text evidence="4">The sequence shown here is derived from an EMBL/GenBank/DDBJ whole genome shotgun (WGS) entry which is preliminary data.</text>
</comment>
<keyword evidence="1" id="KW-0235">DNA replication</keyword>
<dbReference type="InterPro" id="IPR012337">
    <property type="entry name" value="RNaseH-like_sf"/>
</dbReference>
<dbReference type="EMBL" id="LXWW01000112">
    <property type="protein sequence ID" value="OAO15863.1"/>
    <property type="molecule type" value="Genomic_DNA"/>
</dbReference>
<dbReference type="SMART" id="SM00474">
    <property type="entry name" value="35EXOc"/>
    <property type="match status" value="1"/>
</dbReference>
<dbReference type="Gene3D" id="3.30.70.370">
    <property type="match status" value="1"/>
</dbReference>
<reference evidence="4 5" key="1">
    <citation type="submission" date="2016-05" db="EMBL/GenBank/DDBJ databases">
        <title>Nuclear genome of Blastocystis sp. subtype 1 NandII.</title>
        <authorList>
            <person name="Gentekaki E."/>
            <person name="Curtis B."/>
            <person name="Stairs C."/>
            <person name="Eme L."/>
            <person name="Herman E."/>
            <person name="Klimes V."/>
            <person name="Arias M.C."/>
            <person name="Elias M."/>
            <person name="Hilliou F."/>
            <person name="Klute M."/>
            <person name="Malik S.-B."/>
            <person name="Pightling A."/>
            <person name="Rachubinski R."/>
            <person name="Salas D."/>
            <person name="Schlacht A."/>
            <person name="Suga H."/>
            <person name="Archibald J."/>
            <person name="Ball S.G."/>
            <person name="Clark G."/>
            <person name="Dacks J."/>
            <person name="Van Der Giezen M."/>
            <person name="Tsaousis A."/>
            <person name="Roger A."/>
        </authorList>
    </citation>
    <scope>NUCLEOTIDE SEQUENCE [LARGE SCALE GENOMIC DNA]</scope>
    <source>
        <strain evidence="5">ATCC 50177 / NandII</strain>
    </source>
</reference>
<dbReference type="GO" id="GO:0003677">
    <property type="term" value="F:DNA binding"/>
    <property type="evidence" value="ECO:0007669"/>
    <property type="project" value="InterPro"/>
</dbReference>
<dbReference type="GO" id="GO:0006261">
    <property type="term" value="P:DNA-templated DNA replication"/>
    <property type="evidence" value="ECO:0007669"/>
    <property type="project" value="InterPro"/>
</dbReference>
<name>A0A196SFS4_BLAHN</name>
<dbReference type="OrthoDB" id="275278at2759"/>
<feature type="domain" description="DNA-directed DNA polymerase family A palm" evidence="3">
    <location>
        <begin position="497"/>
        <end position="724"/>
    </location>
</feature>
<dbReference type="STRING" id="478820.A0A196SFS4"/>
<dbReference type="Pfam" id="PF01612">
    <property type="entry name" value="DNA_pol_A_exo1"/>
    <property type="match status" value="1"/>
</dbReference>
<dbReference type="InterPro" id="IPR043502">
    <property type="entry name" value="DNA/RNA_pol_sf"/>
</dbReference>
<dbReference type="InterPro" id="IPR002298">
    <property type="entry name" value="DNA_polymerase_A"/>
</dbReference>
<dbReference type="GO" id="GO:0008408">
    <property type="term" value="F:3'-5' exonuclease activity"/>
    <property type="evidence" value="ECO:0007669"/>
    <property type="project" value="InterPro"/>
</dbReference>
<evidence type="ECO:0000313" key="4">
    <source>
        <dbReference type="EMBL" id="OAO15863.1"/>
    </source>
</evidence>
<organism evidence="4 5">
    <name type="scientific">Blastocystis sp. subtype 1 (strain ATCC 50177 / NandII)</name>
    <dbReference type="NCBI Taxonomy" id="478820"/>
    <lineage>
        <taxon>Eukaryota</taxon>
        <taxon>Sar</taxon>
        <taxon>Stramenopiles</taxon>
        <taxon>Bigyra</taxon>
        <taxon>Opalozoa</taxon>
        <taxon>Opalinata</taxon>
        <taxon>Blastocystidae</taxon>
        <taxon>Blastocystis</taxon>
    </lineage>
</organism>
<dbReference type="SUPFAM" id="SSF53098">
    <property type="entry name" value="Ribonuclease H-like"/>
    <property type="match status" value="1"/>
</dbReference>
<evidence type="ECO:0000259" key="3">
    <source>
        <dbReference type="SMART" id="SM00482"/>
    </source>
</evidence>
<dbReference type="InterPro" id="IPR036397">
    <property type="entry name" value="RNaseH_sf"/>
</dbReference>
<dbReference type="AlphaFoldDB" id="A0A196SFS4"/>
<dbReference type="PANTHER" id="PTHR10133:SF27">
    <property type="entry name" value="DNA POLYMERASE NU"/>
    <property type="match status" value="1"/>
</dbReference>
<feature type="domain" description="3'-5' exonuclease" evidence="2">
    <location>
        <begin position="28"/>
        <end position="247"/>
    </location>
</feature>
<evidence type="ECO:0000259" key="2">
    <source>
        <dbReference type="SMART" id="SM00474"/>
    </source>
</evidence>
<dbReference type="Pfam" id="PF00476">
    <property type="entry name" value="DNA_pol_A"/>
    <property type="match status" value="2"/>
</dbReference>
<dbReference type="InterPro" id="IPR002562">
    <property type="entry name" value="3'-5'_exonuclease_dom"/>
</dbReference>
<keyword evidence="5" id="KW-1185">Reference proteome</keyword>